<dbReference type="GO" id="GO:0005615">
    <property type="term" value="C:extracellular space"/>
    <property type="evidence" value="ECO:0000318"/>
    <property type="project" value="GO_Central"/>
</dbReference>
<keyword evidence="6" id="KW-1185">Reference proteome</keyword>
<dbReference type="GO" id="GO:0061750">
    <property type="term" value="F:acid sphingomyelin phosphodiesterase activity"/>
    <property type="evidence" value="ECO:0000318"/>
    <property type="project" value="GO_Central"/>
</dbReference>
<dbReference type="InParanoid" id="F6Q9D5"/>
<proteinExistence type="inferred from homology"/>
<name>F6Q9D5_CIOIN</name>
<dbReference type="PANTHER" id="PTHR10340:SF34">
    <property type="entry name" value="SPHINGOMYELIN PHOSPHODIESTERASE"/>
    <property type="match status" value="1"/>
</dbReference>
<organism evidence="5 6">
    <name type="scientific">Ciona intestinalis</name>
    <name type="common">Transparent sea squirt</name>
    <name type="synonym">Ascidia intestinalis</name>
    <dbReference type="NCBI Taxonomy" id="7719"/>
    <lineage>
        <taxon>Eukaryota</taxon>
        <taxon>Metazoa</taxon>
        <taxon>Chordata</taxon>
        <taxon>Tunicata</taxon>
        <taxon>Ascidiacea</taxon>
        <taxon>Phlebobranchia</taxon>
        <taxon>Cionidae</taxon>
        <taxon>Ciona</taxon>
    </lineage>
</organism>
<dbReference type="GO" id="GO:0016020">
    <property type="term" value="C:membrane"/>
    <property type="evidence" value="ECO:0007669"/>
    <property type="project" value="GOC"/>
</dbReference>
<evidence type="ECO:0000313" key="5">
    <source>
        <dbReference type="Ensembl" id="ENSCINP00000018481.3"/>
    </source>
</evidence>
<protein>
    <recommendedName>
        <fullName evidence="4">Calcineurin-like phosphoesterase domain-containing protein</fullName>
    </recommendedName>
</protein>
<dbReference type="GeneTree" id="ENSGT00950000183182"/>
<accession>F6Q9D5</accession>
<dbReference type="CDD" id="cd00842">
    <property type="entry name" value="MPP_ASMase"/>
    <property type="match status" value="1"/>
</dbReference>
<evidence type="ECO:0000256" key="2">
    <source>
        <dbReference type="ARBA" id="ARBA00022801"/>
    </source>
</evidence>
<dbReference type="PANTHER" id="PTHR10340">
    <property type="entry name" value="SPHINGOMYELIN PHOSPHODIESTERASE"/>
    <property type="match status" value="1"/>
</dbReference>
<dbReference type="Proteomes" id="UP000008144">
    <property type="component" value="Unassembled WGS sequence"/>
</dbReference>
<evidence type="ECO:0000256" key="1">
    <source>
        <dbReference type="ARBA" id="ARBA00008234"/>
    </source>
</evidence>
<dbReference type="GO" id="GO:0006685">
    <property type="term" value="P:sphingomyelin catabolic process"/>
    <property type="evidence" value="ECO:0000318"/>
    <property type="project" value="GO_Central"/>
</dbReference>
<reference evidence="6" key="1">
    <citation type="journal article" date="2002" name="Science">
        <title>The draft genome of Ciona intestinalis: insights into chordate and vertebrate origins.</title>
        <authorList>
            <person name="Dehal P."/>
            <person name="Satou Y."/>
            <person name="Campbell R.K."/>
            <person name="Chapman J."/>
            <person name="Degnan B."/>
            <person name="De Tomaso A."/>
            <person name="Davidson B."/>
            <person name="Di Gregorio A."/>
            <person name="Gelpke M."/>
            <person name="Goodstein D.M."/>
            <person name="Harafuji N."/>
            <person name="Hastings K.E."/>
            <person name="Ho I."/>
            <person name="Hotta K."/>
            <person name="Huang W."/>
            <person name="Kawashima T."/>
            <person name="Lemaire P."/>
            <person name="Martinez D."/>
            <person name="Meinertzhagen I.A."/>
            <person name="Necula S."/>
            <person name="Nonaka M."/>
            <person name="Putnam N."/>
            <person name="Rash S."/>
            <person name="Saiga H."/>
            <person name="Satake M."/>
            <person name="Terry A."/>
            <person name="Yamada L."/>
            <person name="Wang H.G."/>
            <person name="Awazu S."/>
            <person name="Azumi K."/>
            <person name="Boore J."/>
            <person name="Branno M."/>
            <person name="Chin-Bow S."/>
            <person name="DeSantis R."/>
            <person name="Doyle S."/>
            <person name="Francino P."/>
            <person name="Keys D.N."/>
            <person name="Haga S."/>
            <person name="Hayashi H."/>
            <person name="Hino K."/>
            <person name="Imai K.S."/>
            <person name="Inaba K."/>
            <person name="Kano S."/>
            <person name="Kobayashi K."/>
            <person name="Kobayashi M."/>
            <person name="Lee B.I."/>
            <person name="Makabe K.W."/>
            <person name="Manohar C."/>
            <person name="Matassi G."/>
            <person name="Medina M."/>
            <person name="Mochizuki Y."/>
            <person name="Mount S."/>
            <person name="Morishita T."/>
            <person name="Miura S."/>
            <person name="Nakayama A."/>
            <person name="Nishizaka S."/>
            <person name="Nomoto H."/>
            <person name="Ohta F."/>
            <person name="Oishi K."/>
            <person name="Rigoutsos I."/>
            <person name="Sano M."/>
            <person name="Sasaki A."/>
            <person name="Sasakura Y."/>
            <person name="Shoguchi E."/>
            <person name="Shin-i T."/>
            <person name="Spagnuolo A."/>
            <person name="Stainier D."/>
            <person name="Suzuki M.M."/>
            <person name="Tassy O."/>
            <person name="Takatori N."/>
            <person name="Tokuoka M."/>
            <person name="Yagi K."/>
            <person name="Yoshizaki F."/>
            <person name="Wada S."/>
            <person name="Zhang C."/>
            <person name="Hyatt P.D."/>
            <person name="Larimer F."/>
            <person name="Detter C."/>
            <person name="Doggett N."/>
            <person name="Glavina T."/>
            <person name="Hawkins T."/>
            <person name="Richardson P."/>
            <person name="Lucas S."/>
            <person name="Kohara Y."/>
            <person name="Levine M."/>
            <person name="Satoh N."/>
            <person name="Rokhsar D.S."/>
        </authorList>
    </citation>
    <scope>NUCLEOTIDE SEQUENCE [LARGE SCALE GENOMIC DNA]</scope>
</reference>
<feature type="domain" description="Calcineurin-like phosphoesterase" evidence="4">
    <location>
        <begin position="58"/>
        <end position="323"/>
    </location>
</feature>
<dbReference type="InterPro" id="IPR041805">
    <property type="entry name" value="ASMase/PPN1_MPP"/>
</dbReference>
<dbReference type="InterPro" id="IPR004843">
    <property type="entry name" value="Calcineurin-like_PHP"/>
</dbReference>
<dbReference type="GO" id="GO:0005764">
    <property type="term" value="C:lysosome"/>
    <property type="evidence" value="ECO:0000318"/>
    <property type="project" value="GO_Central"/>
</dbReference>
<dbReference type="SUPFAM" id="SSF56300">
    <property type="entry name" value="Metallo-dependent phosphatases"/>
    <property type="match status" value="1"/>
</dbReference>
<sequence length="435" mass="50320">SAESICGICLPYFCPDIPDARNSGNRSDWLVSLPPLRRKRTWKSNIMEIPTKTLKVRIKILHLSDVHIDLQYKVGSNAVCNEPLCCRSQINETNKAWKWGDYRTCDLPWWTVNDVLQKLSKTNQEEPFDYILWTGDVPAHDVWSQNRLNQLYMLHNITSLLVQYFPNTPVFPAVGNHDSFPSNNFPPASVNTGAAYSAQWFYNALWKAWSVWLPSSTKETIELGGFYSTLVKPGFRIVSLNTNFCYTENWWVWLDPVDPSGMLQWFVKVLTSAEMSGEKVQVIGHVPPGKQPDCIESWSFNYIRILERFQHIITAQFFGHTHNDEIELIYNEDGTPMSVAYIAPSLTSYIFMKPAYRVYDVDGYHANTTWSVTNHRTYTLDLKKAHQTNKPNWLLEYDACDAYNQSYLSADNWGDMIGQWEKFLTNKHATQAFYQ</sequence>
<keyword evidence="2" id="KW-0378">Hydrolase</keyword>
<dbReference type="HOGENOM" id="CLU_014743_3_1_1"/>
<reference evidence="5" key="2">
    <citation type="submission" date="2025-08" db="UniProtKB">
        <authorList>
            <consortium name="Ensembl"/>
        </authorList>
    </citation>
    <scope>IDENTIFICATION</scope>
</reference>
<reference evidence="5" key="3">
    <citation type="submission" date="2025-09" db="UniProtKB">
        <authorList>
            <consortium name="Ensembl"/>
        </authorList>
    </citation>
    <scope>IDENTIFICATION</scope>
</reference>
<dbReference type="InterPro" id="IPR029052">
    <property type="entry name" value="Metallo-depent_PP-like"/>
</dbReference>
<comment type="similarity">
    <text evidence="1">Belongs to the acid sphingomyelinase family.</text>
</comment>
<dbReference type="GO" id="GO:0046513">
    <property type="term" value="P:ceramide biosynthetic process"/>
    <property type="evidence" value="ECO:0000318"/>
    <property type="project" value="GO_Central"/>
</dbReference>
<dbReference type="OMA" id="CYMKKIY"/>
<evidence type="ECO:0000259" key="4">
    <source>
        <dbReference type="Pfam" id="PF00149"/>
    </source>
</evidence>
<dbReference type="AlphaFoldDB" id="F6Q9D5"/>
<keyword evidence="3" id="KW-0325">Glycoprotein</keyword>
<dbReference type="FunFam" id="3.60.21.10:FF:000092">
    <property type="entry name" value="Sphingomyelin phosphodiesterase"/>
    <property type="match status" value="1"/>
</dbReference>
<dbReference type="Pfam" id="PF00149">
    <property type="entry name" value="Metallophos"/>
    <property type="match status" value="1"/>
</dbReference>
<evidence type="ECO:0000256" key="3">
    <source>
        <dbReference type="ARBA" id="ARBA00023180"/>
    </source>
</evidence>
<dbReference type="Ensembl" id="ENSCINT00000018481.3">
    <property type="protein sequence ID" value="ENSCINP00000018481.3"/>
    <property type="gene ID" value="ENSCING00000009102.3"/>
</dbReference>
<dbReference type="Gene3D" id="3.60.21.10">
    <property type="match status" value="1"/>
</dbReference>
<evidence type="ECO:0000313" key="6">
    <source>
        <dbReference type="Proteomes" id="UP000008144"/>
    </source>
</evidence>